<evidence type="ECO:0000256" key="2">
    <source>
        <dbReference type="SAM" id="Phobius"/>
    </source>
</evidence>
<reference evidence="5 6" key="1">
    <citation type="journal article" date="2020" name="Nat. Food">
        <title>A phased Vanilla planifolia genome enables genetic improvement of flavour and production.</title>
        <authorList>
            <person name="Hasing T."/>
            <person name="Tang H."/>
            <person name="Brym M."/>
            <person name="Khazi F."/>
            <person name="Huang T."/>
            <person name="Chambers A.H."/>
        </authorList>
    </citation>
    <scope>NUCLEOTIDE SEQUENCE [LARGE SCALE GENOMIC DNA]</scope>
    <source>
        <tissue evidence="5">Leaf</tissue>
    </source>
</reference>
<keyword evidence="2" id="KW-1133">Transmembrane helix</keyword>
<feature type="region of interest" description="Disordered" evidence="1">
    <location>
        <begin position="672"/>
        <end position="699"/>
    </location>
</feature>
<evidence type="ECO:0000259" key="4">
    <source>
        <dbReference type="Pfam" id="PF24057"/>
    </source>
</evidence>
<dbReference type="EMBL" id="JADCNL010000001">
    <property type="protein sequence ID" value="KAG0498031.1"/>
    <property type="molecule type" value="Genomic_DNA"/>
</dbReference>
<accession>A0A835S0U3</accession>
<feature type="transmembrane region" description="Helical" evidence="2">
    <location>
        <begin position="52"/>
        <end position="76"/>
    </location>
</feature>
<dbReference type="InterPro" id="IPR029058">
    <property type="entry name" value="AB_hydrolase_fold"/>
</dbReference>
<dbReference type="OrthoDB" id="434771at2759"/>
<feature type="domain" description="Fungal lipase-type" evidence="3">
    <location>
        <begin position="417"/>
        <end position="573"/>
    </location>
</feature>
<gene>
    <name evidence="5" type="ORF">HPP92_002722</name>
</gene>
<dbReference type="InterPro" id="IPR055782">
    <property type="entry name" value="DUF7358"/>
</dbReference>
<feature type="transmembrane region" description="Helical" evidence="2">
    <location>
        <begin position="196"/>
        <end position="215"/>
    </location>
</feature>
<evidence type="ECO:0000313" key="6">
    <source>
        <dbReference type="Proteomes" id="UP000636800"/>
    </source>
</evidence>
<keyword evidence="2" id="KW-0812">Transmembrane</keyword>
<keyword evidence="2" id="KW-0472">Membrane</keyword>
<evidence type="ECO:0008006" key="7">
    <source>
        <dbReference type="Google" id="ProtNLM"/>
    </source>
</evidence>
<dbReference type="Pfam" id="PF24057">
    <property type="entry name" value="DUF7358"/>
    <property type="match status" value="1"/>
</dbReference>
<dbReference type="CDD" id="cd00519">
    <property type="entry name" value="Lipase_3"/>
    <property type="match status" value="1"/>
</dbReference>
<evidence type="ECO:0000256" key="1">
    <source>
        <dbReference type="SAM" id="MobiDB-lite"/>
    </source>
</evidence>
<comment type="caution">
    <text evidence="5">The sequence shown here is derived from an EMBL/GenBank/DDBJ whole genome shotgun (WGS) entry which is preliminary data.</text>
</comment>
<evidence type="ECO:0000259" key="3">
    <source>
        <dbReference type="Pfam" id="PF01764"/>
    </source>
</evidence>
<dbReference type="Pfam" id="PF01764">
    <property type="entry name" value="Lipase_3"/>
    <property type="match status" value="1"/>
</dbReference>
<dbReference type="PANTHER" id="PTHR47030:SF2">
    <property type="entry name" value="LIPASE CLASS 3 FAMILY PROTEIN"/>
    <property type="match status" value="1"/>
</dbReference>
<dbReference type="AlphaFoldDB" id="A0A835S0U3"/>
<protein>
    <recommendedName>
        <fullName evidence="7">Fungal lipase-like domain-containing protein</fullName>
    </recommendedName>
</protein>
<evidence type="ECO:0000313" key="5">
    <source>
        <dbReference type="EMBL" id="KAG0498031.1"/>
    </source>
</evidence>
<proteinExistence type="predicted"/>
<dbReference type="SUPFAM" id="SSF53474">
    <property type="entry name" value="alpha/beta-Hydrolases"/>
    <property type="match status" value="1"/>
</dbReference>
<dbReference type="GO" id="GO:0006629">
    <property type="term" value="P:lipid metabolic process"/>
    <property type="evidence" value="ECO:0007669"/>
    <property type="project" value="InterPro"/>
</dbReference>
<keyword evidence="6" id="KW-1185">Reference proteome</keyword>
<feature type="transmembrane region" description="Helical" evidence="2">
    <location>
        <begin position="143"/>
        <end position="169"/>
    </location>
</feature>
<name>A0A835S0U3_VANPL</name>
<dbReference type="Proteomes" id="UP000636800">
    <property type="component" value="Chromosome 1"/>
</dbReference>
<feature type="domain" description="DUF7358" evidence="4">
    <location>
        <begin position="48"/>
        <end position="279"/>
    </location>
</feature>
<dbReference type="PANTHER" id="PTHR47030">
    <property type="entry name" value="LIPASE CLASS 3 FAMILY PROTEIN"/>
    <property type="match status" value="1"/>
</dbReference>
<dbReference type="Gene3D" id="3.40.50.1820">
    <property type="entry name" value="alpha/beta hydrolase"/>
    <property type="match status" value="1"/>
</dbReference>
<organism evidence="5 6">
    <name type="scientific">Vanilla planifolia</name>
    <name type="common">Vanilla</name>
    <dbReference type="NCBI Taxonomy" id="51239"/>
    <lineage>
        <taxon>Eukaryota</taxon>
        <taxon>Viridiplantae</taxon>
        <taxon>Streptophyta</taxon>
        <taxon>Embryophyta</taxon>
        <taxon>Tracheophyta</taxon>
        <taxon>Spermatophyta</taxon>
        <taxon>Magnoliopsida</taxon>
        <taxon>Liliopsida</taxon>
        <taxon>Asparagales</taxon>
        <taxon>Orchidaceae</taxon>
        <taxon>Vanilloideae</taxon>
        <taxon>Vanilleae</taxon>
        <taxon>Vanilla</taxon>
    </lineage>
</organism>
<dbReference type="InterPro" id="IPR002921">
    <property type="entry name" value="Fungal_lipase-type"/>
</dbReference>
<sequence>MPFTAPLLKEDEQQIKAWVHPAFSSGSCISRLRVHLFVAAMAELRCPRSLRWAALVAGALNVAVVVLGAALFPVCLRRCGAREKSSIATATAIAALRLGSMLCTGIAQGAAAVSIATANAGSLLMEHASDGFRHRRRRRYLRWLLWARLGMFINALQFIVAIYLMYIILKDFAKEGGHFTVCFLGHQNKDRRWKKILVVSFIVIAWLVVIIQCLMGSDVLRWRSFYATQDSAWKAHYSEVFDHGIREVLCCLGRVKYLSVLEEDEVFFVARLLGDLVAYRATGTRHLELLAGLALLQNRNQPSKSYNDIMKPPVTLMQEAAFLHQFAEAAYTGPLLDVGRNLVLFPCSWLYRQGSLTPWKRKRRPLLQGDNWWRGHAAAFLKCANLPAEALRRGRVIQKNREVAYFIVVLHDIKSVVVAVRGTETPEDLITDGLCRECNLSEEDLNGLINNQSNPGFRETVVSSFPHYGHSGIVESARELYMQVDGSPDEIMTSNKCGFLSSLLGPGCECDGYKVRIVGHSLGGAVATLLGLKLKGRYPNLHVFGYGTLPCVDSVIAEACSDFVTTVVYNDEFSARLSVNSIIRLRAAAMKTISDDCLANPPVITKLAKRILKMRSSHDKEVNHTYSCPSVNSSLDRLDRIDIQRRPIRYCIQGGCYLCGLAVSCMRYAPNHHHSSHASNPTKLKQQPQQGERAEHSANPNILIKSDYNHTDEMSKDGVDVDLITEASYGENVNPTFLLSQASPAVDFNLTNERIGSKEVFLPGLIIHIVPEQTSFLPLCNFCIRIEEDECLKAYIASREDFKDIIVSPYMFLDHLPWRCLYAMQRVLQTQEPPSQLCDNLLNGGDDV</sequence>